<feature type="region of interest" description="Disordered" evidence="10">
    <location>
        <begin position="246"/>
        <end position="266"/>
    </location>
</feature>
<evidence type="ECO:0000256" key="5">
    <source>
        <dbReference type="ARBA" id="ARBA00022967"/>
    </source>
</evidence>
<dbReference type="RefSeq" id="XP_020912072.1">
    <property type="nucleotide sequence ID" value="XM_021056413.2"/>
</dbReference>
<dbReference type="InterPro" id="IPR010218">
    <property type="entry name" value="NADH_DH_suC"/>
</dbReference>
<dbReference type="GeneID" id="110249824"/>
<keyword evidence="6 9" id="KW-0520">NAD</keyword>
<dbReference type="EnsemblMetazoa" id="XM_021056413.2">
    <property type="protein sequence ID" value="XP_020912072.1"/>
    <property type="gene ID" value="LOC110249824"/>
</dbReference>
<dbReference type="PANTHER" id="PTHR10884">
    <property type="entry name" value="NADH DEHYDROGENASE UBIQUINONE IRON-SULFUR PROTEIN 3"/>
    <property type="match status" value="1"/>
</dbReference>
<dbReference type="InterPro" id="IPR020396">
    <property type="entry name" value="NADH_UbQ_OxRdtase_CS"/>
</dbReference>
<evidence type="ECO:0000259" key="11">
    <source>
        <dbReference type="Pfam" id="PF00329"/>
    </source>
</evidence>
<protein>
    <recommendedName>
        <fullName evidence="3">NADH dehydrogenase [ubiquinone] iron-sulfur protein 3, mitochondrial</fullName>
    </recommendedName>
</protein>
<dbReference type="OrthoDB" id="37721at2759"/>
<dbReference type="FunFam" id="3.30.460.80:FF:000002">
    <property type="entry name" value="NADH dehydrogenase iron-sulfur protein 3, mitochondrial"/>
    <property type="match status" value="1"/>
</dbReference>
<comment type="subcellular location">
    <subcellularLocation>
        <location evidence="1">Mitochondrion</location>
    </subcellularLocation>
</comment>
<dbReference type="GO" id="GO:0016651">
    <property type="term" value="F:oxidoreductase activity, acting on NAD(P)H"/>
    <property type="evidence" value="ECO:0007669"/>
    <property type="project" value="InterPro"/>
</dbReference>
<evidence type="ECO:0000256" key="6">
    <source>
        <dbReference type="ARBA" id="ARBA00023027"/>
    </source>
</evidence>
<evidence type="ECO:0000256" key="9">
    <source>
        <dbReference type="RuleBase" id="RU003456"/>
    </source>
</evidence>
<dbReference type="SUPFAM" id="SSF143243">
    <property type="entry name" value="Nqo5-like"/>
    <property type="match status" value="1"/>
</dbReference>
<comment type="catalytic activity">
    <reaction evidence="8">
        <text>a ubiquinone + NADH + 5 H(+)(in) = a ubiquinol + NAD(+) + 4 H(+)(out)</text>
        <dbReference type="Rhea" id="RHEA:29091"/>
        <dbReference type="Rhea" id="RHEA-COMP:9565"/>
        <dbReference type="Rhea" id="RHEA-COMP:9566"/>
        <dbReference type="ChEBI" id="CHEBI:15378"/>
        <dbReference type="ChEBI" id="CHEBI:16389"/>
        <dbReference type="ChEBI" id="CHEBI:17976"/>
        <dbReference type="ChEBI" id="CHEBI:57540"/>
        <dbReference type="ChEBI" id="CHEBI:57945"/>
        <dbReference type="EC" id="7.1.1.2"/>
    </reaction>
</comment>
<dbReference type="KEGG" id="epa:110249824"/>
<evidence type="ECO:0000313" key="12">
    <source>
        <dbReference type="EnsemblMetazoa" id="XP_020912072.1"/>
    </source>
</evidence>
<evidence type="ECO:0000256" key="8">
    <source>
        <dbReference type="ARBA" id="ARBA00049551"/>
    </source>
</evidence>
<dbReference type="OMA" id="PCRKNRF"/>
<dbReference type="HAMAP" id="MF_01357">
    <property type="entry name" value="NDH1_NuoC"/>
    <property type="match status" value="1"/>
</dbReference>
<evidence type="ECO:0000256" key="4">
    <source>
        <dbReference type="ARBA" id="ARBA00022448"/>
    </source>
</evidence>
<accession>A0A913XZ70</accession>
<dbReference type="Pfam" id="PF00329">
    <property type="entry name" value="Complex1_30kDa"/>
    <property type="match status" value="1"/>
</dbReference>
<organism evidence="12 13">
    <name type="scientific">Exaiptasia diaphana</name>
    <name type="common">Tropical sea anemone</name>
    <name type="synonym">Aiptasia pulchella</name>
    <dbReference type="NCBI Taxonomy" id="2652724"/>
    <lineage>
        <taxon>Eukaryota</taxon>
        <taxon>Metazoa</taxon>
        <taxon>Cnidaria</taxon>
        <taxon>Anthozoa</taxon>
        <taxon>Hexacorallia</taxon>
        <taxon>Actiniaria</taxon>
        <taxon>Aiptasiidae</taxon>
        <taxon>Exaiptasia</taxon>
    </lineage>
</organism>
<dbReference type="AlphaFoldDB" id="A0A913XZ70"/>
<proteinExistence type="inferred from homology"/>
<dbReference type="InterPro" id="IPR037232">
    <property type="entry name" value="NADH_quin_OxRdtase_su_C/D-like"/>
</dbReference>
<keyword evidence="5 9" id="KW-1278">Translocase</keyword>
<dbReference type="GO" id="GO:0005739">
    <property type="term" value="C:mitochondrion"/>
    <property type="evidence" value="ECO:0007669"/>
    <property type="project" value="UniProtKB-SubCell"/>
</dbReference>
<evidence type="ECO:0000256" key="2">
    <source>
        <dbReference type="ARBA" id="ARBA00007569"/>
    </source>
</evidence>
<dbReference type="InterPro" id="IPR001268">
    <property type="entry name" value="NADH_UbQ_OxRdtase_30kDa_su"/>
</dbReference>
<keyword evidence="7" id="KW-0830">Ubiquinone</keyword>
<dbReference type="PANTHER" id="PTHR10884:SF14">
    <property type="entry name" value="NADH DEHYDROGENASE [UBIQUINONE] IRON-SULFUR PROTEIN 3, MITOCHONDRIAL"/>
    <property type="match status" value="1"/>
</dbReference>
<dbReference type="Gene3D" id="3.30.460.80">
    <property type="entry name" value="NADH:ubiquinone oxidoreductase, 30kDa subunit"/>
    <property type="match status" value="1"/>
</dbReference>
<dbReference type="NCBIfam" id="NF004733">
    <property type="entry name" value="PRK06074.1-5"/>
    <property type="match status" value="1"/>
</dbReference>
<dbReference type="Proteomes" id="UP000887567">
    <property type="component" value="Unplaced"/>
</dbReference>
<dbReference type="GO" id="GO:0008137">
    <property type="term" value="F:NADH dehydrogenase (ubiquinone) activity"/>
    <property type="evidence" value="ECO:0007669"/>
    <property type="project" value="UniProtKB-EC"/>
</dbReference>
<dbReference type="NCBIfam" id="TIGR01961">
    <property type="entry name" value="NuoC_fam"/>
    <property type="match status" value="1"/>
</dbReference>
<evidence type="ECO:0000256" key="3">
    <source>
        <dbReference type="ARBA" id="ARBA00020084"/>
    </source>
</evidence>
<evidence type="ECO:0000256" key="10">
    <source>
        <dbReference type="SAM" id="MobiDB-lite"/>
    </source>
</evidence>
<evidence type="ECO:0000313" key="13">
    <source>
        <dbReference type="Proteomes" id="UP000887567"/>
    </source>
</evidence>
<evidence type="ECO:0000256" key="7">
    <source>
        <dbReference type="ARBA" id="ARBA00023075"/>
    </source>
</evidence>
<comment type="similarity">
    <text evidence="2 9">Belongs to the complex I 30 kDa subunit family.</text>
</comment>
<dbReference type="PROSITE" id="PS00542">
    <property type="entry name" value="COMPLEX1_30K"/>
    <property type="match status" value="1"/>
</dbReference>
<dbReference type="GO" id="GO:0016020">
    <property type="term" value="C:membrane"/>
    <property type="evidence" value="ECO:0007669"/>
    <property type="project" value="UniProtKB-ARBA"/>
</dbReference>
<keyword evidence="4 9" id="KW-0813">Transport</keyword>
<sequence>MASILGGVFRASRIVGTVCSRYSPQTFQYGKKPSILSLIPKRCLASDSEVAVKEDKQVVQLSEFGEYVANVLPKFVQSAQVTHTKELEILISPEGIIPVLTFLRDHTNAQFKSIADQTAIDVPKRPYRFEIIYNLLSLQYNSRIRVKTYTDELTALDSACDVYSVCNWYERELWDMYGVFFSNHPDLRRILTDYGFEGHPFRKDFPLTGYVEVRYDDELKRLVCEPIELAQEFRKFDISPTWEQFPTYRKQESQPEIPAGDTAEKK</sequence>
<feature type="domain" description="NADH:ubiquinone oxidoreductase 30kDa subunit" evidence="11">
    <location>
        <begin position="90"/>
        <end position="210"/>
    </location>
</feature>
<keyword evidence="13" id="KW-1185">Reference proteome</keyword>
<reference evidence="12" key="1">
    <citation type="submission" date="2022-11" db="UniProtKB">
        <authorList>
            <consortium name="EnsemblMetazoa"/>
        </authorList>
    </citation>
    <scope>IDENTIFICATION</scope>
</reference>
<evidence type="ECO:0000256" key="1">
    <source>
        <dbReference type="ARBA" id="ARBA00004173"/>
    </source>
</evidence>
<name>A0A913XZ70_EXADI</name>